<name>A0A0P9F710_9CHLR</name>
<dbReference type="Proteomes" id="UP000050509">
    <property type="component" value="Unassembled WGS sequence"/>
</dbReference>
<dbReference type="Gene3D" id="2.60.40.420">
    <property type="entry name" value="Cupredoxins - blue copper proteins"/>
    <property type="match status" value="1"/>
</dbReference>
<proteinExistence type="predicted"/>
<feature type="transmembrane region" description="Helical" evidence="1">
    <location>
        <begin position="47"/>
        <end position="64"/>
    </location>
</feature>
<comment type="caution">
    <text evidence="3">The sequence shown here is derived from an EMBL/GenBank/DDBJ whole genome shotgun (WGS) entry which is preliminary data.</text>
</comment>
<organism evidence="3 4">
    <name type="scientific">Kouleothrix aurantiaca</name>
    <dbReference type="NCBI Taxonomy" id="186479"/>
    <lineage>
        <taxon>Bacteria</taxon>
        <taxon>Bacillati</taxon>
        <taxon>Chloroflexota</taxon>
        <taxon>Chloroflexia</taxon>
        <taxon>Chloroflexales</taxon>
        <taxon>Roseiflexineae</taxon>
        <taxon>Roseiflexaceae</taxon>
        <taxon>Kouleothrix</taxon>
    </lineage>
</organism>
<sequence length="268" mass="28193">MDIAMASTPTKSRRQINGLSKIVVGALVGFALMYTYLQAALIGHVEMPLPVFSALSLVLAALVAGKPIGGWRWSPLLGAVWGVFLLLGKLDLVLFELAHPENTHQFAWLLLMIALVLVALLAGIGATVQNYRSAGTQQLPALAPWAFTLLAGLLVGAVAVAAIPRSASGAQVSALVQQQLRAVLISDFDGGTIRVKAGELAGLRLENTDAGGHSFDVDELDIHAAMPSDSTSVAVFSAAKPGSYIFYCRPHYDKATGQGMHGTLIVEP</sequence>
<evidence type="ECO:0000259" key="2">
    <source>
        <dbReference type="Pfam" id="PF13473"/>
    </source>
</evidence>
<feature type="domain" description="EfeO-type cupredoxin-like" evidence="2">
    <location>
        <begin position="187"/>
        <end position="266"/>
    </location>
</feature>
<evidence type="ECO:0000313" key="3">
    <source>
        <dbReference type="EMBL" id="KPV52320.1"/>
    </source>
</evidence>
<dbReference type="InterPro" id="IPR028096">
    <property type="entry name" value="EfeO_Cupredoxin"/>
</dbReference>
<evidence type="ECO:0000313" key="4">
    <source>
        <dbReference type="Proteomes" id="UP000050509"/>
    </source>
</evidence>
<feature type="transmembrane region" description="Helical" evidence="1">
    <location>
        <begin position="76"/>
        <end position="95"/>
    </location>
</feature>
<keyword evidence="1" id="KW-0472">Membrane</keyword>
<dbReference type="AlphaFoldDB" id="A0A0P9F710"/>
<keyword evidence="1" id="KW-0812">Transmembrane</keyword>
<feature type="transmembrane region" description="Helical" evidence="1">
    <location>
        <begin position="140"/>
        <end position="163"/>
    </location>
</feature>
<dbReference type="InterPro" id="IPR008972">
    <property type="entry name" value="Cupredoxin"/>
</dbReference>
<dbReference type="EMBL" id="LJCR01000585">
    <property type="protein sequence ID" value="KPV52320.1"/>
    <property type="molecule type" value="Genomic_DNA"/>
</dbReference>
<feature type="transmembrane region" description="Helical" evidence="1">
    <location>
        <begin position="107"/>
        <end position="128"/>
    </location>
</feature>
<keyword evidence="4" id="KW-1185">Reference proteome</keyword>
<feature type="transmembrane region" description="Helical" evidence="1">
    <location>
        <begin position="21"/>
        <end position="41"/>
    </location>
</feature>
<evidence type="ECO:0000256" key="1">
    <source>
        <dbReference type="SAM" id="Phobius"/>
    </source>
</evidence>
<dbReference type="Pfam" id="PF13473">
    <property type="entry name" value="Cupredoxin_1"/>
    <property type="match status" value="1"/>
</dbReference>
<gene>
    <name evidence="3" type="ORF">SE17_16230</name>
</gene>
<reference evidence="3 4" key="1">
    <citation type="submission" date="2015-09" db="EMBL/GenBank/DDBJ databases">
        <title>Draft genome sequence of Kouleothrix aurantiaca JCM 19913.</title>
        <authorList>
            <person name="Hemp J."/>
        </authorList>
    </citation>
    <scope>NUCLEOTIDE SEQUENCE [LARGE SCALE GENOMIC DNA]</scope>
    <source>
        <strain evidence="3 4">COM-B</strain>
    </source>
</reference>
<keyword evidence="1" id="KW-1133">Transmembrane helix</keyword>
<protein>
    <recommendedName>
        <fullName evidence="2">EfeO-type cupredoxin-like domain-containing protein</fullName>
    </recommendedName>
</protein>
<dbReference type="SUPFAM" id="SSF49503">
    <property type="entry name" value="Cupredoxins"/>
    <property type="match status" value="1"/>
</dbReference>
<accession>A0A0P9F710</accession>